<protein>
    <recommendedName>
        <fullName evidence="8">Zn(2)-C6 fungal-type domain-containing protein</fullName>
    </recommendedName>
</protein>
<evidence type="ECO:0000313" key="9">
    <source>
        <dbReference type="EMBL" id="OIW32928.1"/>
    </source>
</evidence>
<feature type="compositionally biased region" description="Polar residues" evidence="7">
    <location>
        <begin position="160"/>
        <end position="216"/>
    </location>
</feature>
<dbReference type="AlphaFoldDB" id="A0A1J7JSF9"/>
<dbReference type="SMART" id="SM00066">
    <property type="entry name" value="GAL4"/>
    <property type="match status" value="1"/>
</dbReference>
<feature type="compositionally biased region" description="Low complexity" evidence="7">
    <location>
        <begin position="145"/>
        <end position="159"/>
    </location>
</feature>
<dbReference type="Gene3D" id="4.10.240.10">
    <property type="entry name" value="Zn(2)-C6 fungal-type DNA-binding domain"/>
    <property type="match status" value="1"/>
</dbReference>
<evidence type="ECO:0000256" key="3">
    <source>
        <dbReference type="ARBA" id="ARBA00023015"/>
    </source>
</evidence>
<accession>A0A1J7JSF9</accession>
<proteinExistence type="predicted"/>
<evidence type="ECO:0000256" key="5">
    <source>
        <dbReference type="ARBA" id="ARBA00023163"/>
    </source>
</evidence>
<evidence type="ECO:0000256" key="4">
    <source>
        <dbReference type="ARBA" id="ARBA00023125"/>
    </source>
</evidence>
<keyword evidence="5" id="KW-0804">Transcription</keyword>
<dbReference type="PANTHER" id="PTHR37534:SF25">
    <property type="entry name" value="ZN(II)2CYS6 TRANSCRIPTION FACTOR (EUROFUNG)"/>
    <property type="match status" value="1"/>
</dbReference>
<name>A0A1J7JSF9_9PEZI</name>
<keyword evidence="2" id="KW-0862">Zinc</keyword>
<evidence type="ECO:0000313" key="10">
    <source>
        <dbReference type="Proteomes" id="UP000182658"/>
    </source>
</evidence>
<dbReference type="CDD" id="cd00067">
    <property type="entry name" value="GAL4"/>
    <property type="match status" value="1"/>
</dbReference>
<organism evidence="9 10">
    <name type="scientific">Coniochaeta ligniaria NRRL 30616</name>
    <dbReference type="NCBI Taxonomy" id="1408157"/>
    <lineage>
        <taxon>Eukaryota</taxon>
        <taxon>Fungi</taxon>
        <taxon>Dikarya</taxon>
        <taxon>Ascomycota</taxon>
        <taxon>Pezizomycotina</taxon>
        <taxon>Sordariomycetes</taxon>
        <taxon>Sordariomycetidae</taxon>
        <taxon>Coniochaetales</taxon>
        <taxon>Coniochaetaceae</taxon>
        <taxon>Coniochaeta</taxon>
    </lineage>
</organism>
<dbReference type="PROSITE" id="PS00463">
    <property type="entry name" value="ZN2_CY6_FUNGAL_1"/>
    <property type="match status" value="1"/>
</dbReference>
<dbReference type="PANTHER" id="PTHR37534">
    <property type="entry name" value="TRANSCRIPTIONAL ACTIVATOR PROTEIN UGA3"/>
    <property type="match status" value="1"/>
</dbReference>
<dbReference type="InterPro" id="IPR021858">
    <property type="entry name" value="Fun_TF"/>
</dbReference>
<evidence type="ECO:0000256" key="7">
    <source>
        <dbReference type="SAM" id="MobiDB-lite"/>
    </source>
</evidence>
<dbReference type="InterPro" id="IPR036864">
    <property type="entry name" value="Zn2-C6_fun-type_DNA-bd_sf"/>
</dbReference>
<reference evidence="9 10" key="1">
    <citation type="submission" date="2016-10" db="EMBL/GenBank/DDBJ databases">
        <title>Draft genome sequence of Coniochaeta ligniaria NRRL30616, a lignocellulolytic fungus for bioabatement of inhibitors in plant biomass hydrolysates.</title>
        <authorList>
            <consortium name="DOE Joint Genome Institute"/>
            <person name="Jimenez D.J."/>
            <person name="Hector R.E."/>
            <person name="Riley R."/>
            <person name="Sun H."/>
            <person name="Grigoriev I.V."/>
            <person name="Van Elsas J.D."/>
            <person name="Nichols N.N."/>
        </authorList>
    </citation>
    <scope>NUCLEOTIDE SEQUENCE [LARGE SCALE GENOMIC DNA]</scope>
    <source>
        <strain evidence="9 10">NRRL 30616</strain>
    </source>
</reference>
<keyword evidence="3" id="KW-0805">Transcription regulation</keyword>
<comment type="subcellular location">
    <subcellularLocation>
        <location evidence="1">Nucleus</location>
    </subcellularLocation>
</comment>
<dbReference type="Pfam" id="PF11951">
    <property type="entry name" value="Fungal_trans_2"/>
    <property type="match status" value="1"/>
</dbReference>
<feature type="compositionally biased region" description="Low complexity" evidence="7">
    <location>
        <begin position="116"/>
        <end position="127"/>
    </location>
</feature>
<evidence type="ECO:0000256" key="2">
    <source>
        <dbReference type="ARBA" id="ARBA00022833"/>
    </source>
</evidence>
<gene>
    <name evidence="9" type="ORF">CONLIGDRAFT_666340</name>
</gene>
<dbReference type="PROSITE" id="PS50048">
    <property type="entry name" value="ZN2_CY6_FUNGAL_2"/>
    <property type="match status" value="1"/>
</dbReference>
<dbReference type="STRING" id="1408157.A0A1J7JSF9"/>
<keyword evidence="10" id="KW-1185">Reference proteome</keyword>
<keyword evidence="6" id="KW-0539">Nucleus</keyword>
<feature type="region of interest" description="Disordered" evidence="7">
    <location>
        <begin position="105"/>
        <end position="216"/>
    </location>
</feature>
<dbReference type="Pfam" id="PF00172">
    <property type="entry name" value="Zn_clus"/>
    <property type="match status" value="1"/>
</dbReference>
<dbReference type="GO" id="GO:0000976">
    <property type="term" value="F:transcription cis-regulatory region binding"/>
    <property type="evidence" value="ECO:0007669"/>
    <property type="project" value="TreeGrafter"/>
</dbReference>
<dbReference type="Proteomes" id="UP000182658">
    <property type="component" value="Unassembled WGS sequence"/>
</dbReference>
<feature type="domain" description="Zn(2)-C6 fungal-type" evidence="8">
    <location>
        <begin position="15"/>
        <end position="45"/>
    </location>
</feature>
<evidence type="ECO:0000259" key="8">
    <source>
        <dbReference type="PROSITE" id="PS50048"/>
    </source>
</evidence>
<keyword evidence="4" id="KW-0238">DNA-binding</keyword>
<evidence type="ECO:0000256" key="1">
    <source>
        <dbReference type="ARBA" id="ARBA00004123"/>
    </source>
</evidence>
<dbReference type="SUPFAM" id="SSF57701">
    <property type="entry name" value="Zn2/Cys6 DNA-binding domain"/>
    <property type="match status" value="1"/>
</dbReference>
<dbReference type="GO" id="GO:0008270">
    <property type="term" value="F:zinc ion binding"/>
    <property type="evidence" value="ECO:0007669"/>
    <property type="project" value="InterPro"/>
</dbReference>
<dbReference type="GO" id="GO:0005634">
    <property type="term" value="C:nucleus"/>
    <property type="evidence" value="ECO:0007669"/>
    <property type="project" value="UniProtKB-SubCell"/>
</dbReference>
<dbReference type="InterPro" id="IPR001138">
    <property type="entry name" value="Zn2Cys6_DnaBD"/>
</dbReference>
<dbReference type="EMBL" id="KV875094">
    <property type="protein sequence ID" value="OIW32928.1"/>
    <property type="molecule type" value="Genomic_DNA"/>
</dbReference>
<dbReference type="CDD" id="cd12148">
    <property type="entry name" value="fungal_TF_MHR"/>
    <property type="match status" value="1"/>
</dbReference>
<dbReference type="OrthoDB" id="4525710at2759"/>
<dbReference type="InParanoid" id="A0A1J7JSF9"/>
<dbReference type="GO" id="GO:0000981">
    <property type="term" value="F:DNA-binding transcription factor activity, RNA polymerase II-specific"/>
    <property type="evidence" value="ECO:0007669"/>
    <property type="project" value="InterPro"/>
</dbReference>
<evidence type="ECO:0000256" key="6">
    <source>
        <dbReference type="ARBA" id="ARBA00023242"/>
    </source>
</evidence>
<sequence>MADDAGPRRLRTRTGCLTCRERHLKCDEAQPVCARCQRGKRQCVQADAAKDSFRHGHNPSRNVQGFTNVRYGERARTFDGTAEWVGVPATLDFVDETEAVASGYAGSPASTAGDNSASTLSAQAALSPDGESSSAVVYPPRHRTLSSSSHLSRATSLRSPASNPQTSDIYRTQSHPSSSVHNIRSAGSDTASASQQLRAEENASSTPPETIVSSVQTKRLEDYEQAYLIRVFAEQWGPGLDSMDSDRHFTFEVQRRALHCPILLYAILSVSSLHLSRISNYDVSLAERYYEESVRLLIPMLTDPSNAEHANLLAATVILRVYEQMNVPMYGNDQECHLSGSTALVSASSPPPSIGLRDAAFWVYLRQDIYMAILNQRPMKVDLSSIPSPDAVCLTSQSSDCMWARRMVAIMAHIVAFCFGDGDKSVSKWDELRALAHDWDARKPNSFEPYYWRDRDVEAGRYWPDYWLTADWHVSGNLYYHHGQTLLLIYQPHTLPGIGGLRHRRKLEKDILAHARVICGICASNKLSEARRIAGHALFACGPFFTDRKEQSLILELLGSAEKENGWPTGTVVRALVEEWRGEV</sequence>
<dbReference type="GO" id="GO:0045944">
    <property type="term" value="P:positive regulation of transcription by RNA polymerase II"/>
    <property type="evidence" value="ECO:0007669"/>
    <property type="project" value="TreeGrafter"/>
</dbReference>